<gene>
    <name evidence="1" type="ORF">A3F47_01960</name>
</gene>
<protein>
    <submittedName>
        <fullName evidence="1">Uncharacterized protein</fullName>
    </submittedName>
</protein>
<accession>A0A1G2I581</accession>
<proteinExistence type="predicted"/>
<name>A0A1G2I581_9BACT</name>
<evidence type="ECO:0000313" key="1">
    <source>
        <dbReference type="EMBL" id="OGZ69777.1"/>
    </source>
</evidence>
<comment type="caution">
    <text evidence="1">The sequence shown here is derived from an EMBL/GenBank/DDBJ whole genome shotgun (WGS) entry which is preliminary data.</text>
</comment>
<dbReference type="EMBL" id="MHOV01000027">
    <property type="protein sequence ID" value="OGZ69777.1"/>
    <property type="molecule type" value="Genomic_DNA"/>
</dbReference>
<sequence length="189" mass="21650">MKVKFLKRSKTVLNFLGEKIMANVQLETAEKKLLEDCKEVGIGEENINILRDIFGWTDRQDPFGARYRLILSEVVATRSFLQGDAEGLKTLERINDLQHMTKSMSDLILALMGKDLAALVQKNPICLFEEILRLPPFSVAWLVVQFRLQEQYVKVKSAIDTLCYFSPEKLAFKVVMPVIGELMKRALKK</sequence>
<dbReference type="Proteomes" id="UP000179214">
    <property type="component" value="Unassembled WGS sequence"/>
</dbReference>
<dbReference type="AlphaFoldDB" id="A0A1G2I581"/>
<reference evidence="1 2" key="1">
    <citation type="journal article" date="2016" name="Nat. Commun.">
        <title>Thousands of microbial genomes shed light on interconnected biogeochemical processes in an aquifer system.</title>
        <authorList>
            <person name="Anantharaman K."/>
            <person name="Brown C.T."/>
            <person name="Hug L.A."/>
            <person name="Sharon I."/>
            <person name="Castelle C.J."/>
            <person name="Probst A.J."/>
            <person name="Thomas B.C."/>
            <person name="Singh A."/>
            <person name="Wilkins M.J."/>
            <person name="Karaoz U."/>
            <person name="Brodie E.L."/>
            <person name="Williams K.H."/>
            <person name="Hubbard S.S."/>
            <person name="Banfield J.F."/>
        </authorList>
    </citation>
    <scope>NUCLEOTIDE SEQUENCE [LARGE SCALE GENOMIC DNA]</scope>
</reference>
<evidence type="ECO:0000313" key="2">
    <source>
        <dbReference type="Proteomes" id="UP000179214"/>
    </source>
</evidence>
<organism evidence="1 2">
    <name type="scientific">Candidatus Staskawiczbacteria bacterium RIFCSPHIGHO2_12_FULL_38_11</name>
    <dbReference type="NCBI Taxonomy" id="1802209"/>
    <lineage>
        <taxon>Bacteria</taxon>
        <taxon>Candidatus Staskawicziibacteriota</taxon>
    </lineage>
</organism>